<accession>A0A5B7HS88</accession>
<dbReference type="EMBL" id="VSRR010033083">
    <property type="protein sequence ID" value="MPC71548.1"/>
    <property type="molecule type" value="Genomic_DNA"/>
</dbReference>
<dbReference type="Proteomes" id="UP000324222">
    <property type="component" value="Unassembled WGS sequence"/>
</dbReference>
<organism evidence="1 2">
    <name type="scientific">Portunus trituberculatus</name>
    <name type="common">Swimming crab</name>
    <name type="synonym">Neptunus trituberculatus</name>
    <dbReference type="NCBI Taxonomy" id="210409"/>
    <lineage>
        <taxon>Eukaryota</taxon>
        <taxon>Metazoa</taxon>
        <taxon>Ecdysozoa</taxon>
        <taxon>Arthropoda</taxon>
        <taxon>Crustacea</taxon>
        <taxon>Multicrustacea</taxon>
        <taxon>Malacostraca</taxon>
        <taxon>Eumalacostraca</taxon>
        <taxon>Eucarida</taxon>
        <taxon>Decapoda</taxon>
        <taxon>Pleocyemata</taxon>
        <taxon>Brachyura</taxon>
        <taxon>Eubrachyura</taxon>
        <taxon>Portunoidea</taxon>
        <taxon>Portunidae</taxon>
        <taxon>Portuninae</taxon>
        <taxon>Portunus</taxon>
    </lineage>
</organism>
<comment type="caution">
    <text evidence="1">The sequence shown here is derived from an EMBL/GenBank/DDBJ whole genome shotgun (WGS) entry which is preliminary data.</text>
</comment>
<protein>
    <submittedName>
        <fullName evidence="1">Uncharacterized protein</fullName>
    </submittedName>
</protein>
<dbReference type="AlphaFoldDB" id="A0A5B7HS88"/>
<name>A0A5B7HS88_PORTR</name>
<sequence length="64" mass="7206">MDLHRYRRNYRYRHEHRNHLVGPGVFSNTTVPSTMAISGVTMASCGVSKATTSQTMVLESPVIR</sequence>
<gene>
    <name evidence="1" type="ORF">E2C01_065826</name>
</gene>
<evidence type="ECO:0000313" key="2">
    <source>
        <dbReference type="Proteomes" id="UP000324222"/>
    </source>
</evidence>
<evidence type="ECO:0000313" key="1">
    <source>
        <dbReference type="EMBL" id="MPC71548.1"/>
    </source>
</evidence>
<proteinExistence type="predicted"/>
<keyword evidence="2" id="KW-1185">Reference proteome</keyword>
<reference evidence="1 2" key="1">
    <citation type="submission" date="2019-05" db="EMBL/GenBank/DDBJ databases">
        <title>Another draft genome of Portunus trituberculatus and its Hox gene families provides insights of decapod evolution.</title>
        <authorList>
            <person name="Jeong J.-H."/>
            <person name="Song I."/>
            <person name="Kim S."/>
            <person name="Choi T."/>
            <person name="Kim D."/>
            <person name="Ryu S."/>
            <person name="Kim W."/>
        </authorList>
    </citation>
    <scope>NUCLEOTIDE SEQUENCE [LARGE SCALE GENOMIC DNA]</scope>
    <source>
        <tissue evidence="1">Muscle</tissue>
    </source>
</reference>